<evidence type="ECO:0000313" key="3">
    <source>
        <dbReference type="EMBL" id="NSL56256.1"/>
    </source>
</evidence>
<evidence type="ECO:0000256" key="1">
    <source>
        <dbReference type="SAM" id="SignalP"/>
    </source>
</evidence>
<dbReference type="RefSeq" id="WP_170022566.1">
    <property type="nucleotide sequence ID" value="NZ_JABCSC020000003.1"/>
</dbReference>
<dbReference type="PANTHER" id="PTHR21248">
    <property type="entry name" value="CARDIOLIPIN SYNTHASE"/>
    <property type="match status" value="1"/>
</dbReference>
<dbReference type="InterPro" id="IPR025202">
    <property type="entry name" value="PLD-like_dom"/>
</dbReference>
<dbReference type="CDD" id="cd09113">
    <property type="entry name" value="PLDc_ymdC_like_2"/>
    <property type="match status" value="1"/>
</dbReference>
<feature type="chain" id="PRO_5047111856" evidence="1">
    <location>
        <begin position="20"/>
        <end position="514"/>
    </location>
</feature>
<dbReference type="PROSITE" id="PS50035">
    <property type="entry name" value="PLD"/>
    <property type="match status" value="2"/>
</dbReference>
<dbReference type="InterPro" id="IPR001736">
    <property type="entry name" value="PLipase_D/transphosphatidylase"/>
</dbReference>
<proteinExistence type="predicted"/>
<dbReference type="Proteomes" id="UP000778523">
    <property type="component" value="Unassembled WGS sequence"/>
</dbReference>
<name>A0ABX2IHM7_9RHOO</name>
<feature type="domain" description="PLD phosphodiesterase" evidence="2">
    <location>
        <begin position="404"/>
        <end position="431"/>
    </location>
</feature>
<feature type="domain" description="PLD phosphodiesterase" evidence="2">
    <location>
        <begin position="162"/>
        <end position="189"/>
    </location>
</feature>
<dbReference type="PROSITE" id="PS51257">
    <property type="entry name" value="PROKAR_LIPOPROTEIN"/>
    <property type="match status" value="1"/>
</dbReference>
<dbReference type="EMBL" id="JABCSC020000003">
    <property type="protein sequence ID" value="NSL56256.1"/>
    <property type="molecule type" value="Genomic_DNA"/>
</dbReference>
<organism evidence="3 4">
    <name type="scientific">Uliginosibacterium aquaticum</name>
    <dbReference type="NCBI Taxonomy" id="2731212"/>
    <lineage>
        <taxon>Bacteria</taxon>
        <taxon>Pseudomonadati</taxon>
        <taxon>Pseudomonadota</taxon>
        <taxon>Betaproteobacteria</taxon>
        <taxon>Rhodocyclales</taxon>
        <taxon>Zoogloeaceae</taxon>
        <taxon>Uliginosibacterium</taxon>
    </lineage>
</organism>
<sequence length="514" mass="56865">MKFLRGVLLACVLLIGACATPRRDPARSELPLPEPNDPTRLEQLAEQELGTSPQLNAFRLLPESVEALLARLMLARTAGRSLDLQYYIWRDDLTGRLLTQALLEAADRGVRVRVLLDDVGSSANDKLLLALDAHPLVEIRLFNPVSSRSFRTLGMVQDFSRINRRMHNKAFLADRKMAIVGGRNIGDEYFGASNEIAFGDLDVLTFGPVLSELQDSFQRYWDSPAAIPIEDLLNDVAGPNELDALRRDLTGFLSTQRDSPYAQLGSSILATWFGDASITFHRGDARVLQDDPAKISRPPGNMAGTLITQFGYSLVQPAEEVLLVSPYFVPGKAGLEWFRGLTARGIRVTVLTNSLAASDVAAVHSGYERYRKELLAAGVRLYEMRPESDPDGERKHTHMYLGSSRASLHAKTFVFDRSSVFIGSLNLDPRSVKLNTEIGLLCESPAMAEELSSELEDELDAVAWRLELAADGKGLVWVEQTPAGEVRHTREPQASSLRRFSVWLLGLLPIESLL</sequence>
<dbReference type="Gene3D" id="3.30.870.10">
    <property type="entry name" value="Endonuclease Chain A"/>
    <property type="match status" value="2"/>
</dbReference>
<keyword evidence="1" id="KW-0732">Signal</keyword>
<gene>
    <name evidence="3" type="ORF">HJ583_014545</name>
</gene>
<evidence type="ECO:0000313" key="4">
    <source>
        <dbReference type="Proteomes" id="UP000778523"/>
    </source>
</evidence>
<keyword evidence="4" id="KW-1185">Reference proteome</keyword>
<reference evidence="3 4" key="1">
    <citation type="submission" date="2020-06" db="EMBL/GenBank/DDBJ databases">
        <title>Draft genome of Uliginosibacterium sp. IMCC34675.</title>
        <authorList>
            <person name="Song J."/>
        </authorList>
    </citation>
    <scope>NUCLEOTIDE SEQUENCE [LARGE SCALE GENOMIC DNA]</scope>
    <source>
        <strain evidence="3 4">IMCC34675</strain>
    </source>
</reference>
<accession>A0ABX2IHM7</accession>
<dbReference type="SUPFAM" id="SSF56024">
    <property type="entry name" value="Phospholipase D/nuclease"/>
    <property type="match status" value="2"/>
</dbReference>
<dbReference type="Pfam" id="PF13091">
    <property type="entry name" value="PLDc_2"/>
    <property type="match status" value="2"/>
</dbReference>
<protein>
    <submittedName>
        <fullName evidence="3">Phospholipase D family protein</fullName>
    </submittedName>
</protein>
<comment type="caution">
    <text evidence="3">The sequence shown here is derived from an EMBL/GenBank/DDBJ whole genome shotgun (WGS) entry which is preliminary data.</text>
</comment>
<feature type="signal peptide" evidence="1">
    <location>
        <begin position="1"/>
        <end position="19"/>
    </location>
</feature>
<dbReference type="CDD" id="cd09111">
    <property type="entry name" value="PLDc_ymdC_like_1"/>
    <property type="match status" value="1"/>
</dbReference>
<evidence type="ECO:0000259" key="2">
    <source>
        <dbReference type="PROSITE" id="PS50035"/>
    </source>
</evidence>
<dbReference type="PANTHER" id="PTHR21248:SF12">
    <property type="entry name" value="CARDIOLIPIN SYNTHASE C"/>
    <property type="match status" value="1"/>
</dbReference>
<dbReference type="SMART" id="SM00155">
    <property type="entry name" value="PLDc"/>
    <property type="match status" value="2"/>
</dbReference>